<dbReference type="SUPFAM" id="SSF56281">
    <property type="entry name" value="Metallo-hydrolase/oxidoreductase"/>
    <property type="match status" value="1"/>
</dbReference>
<organism evidence="2 3">
    <name type="scientific">Thiohalocapsa halophila</name>
    <dbReference type="NCBI Taxonomy" id="69359"/>
    <lineage>
        <taxon>Bacteria</taxon>
        <taxon>Pseudomonadati</taxon>
        <taxon>Pseudomonadota</taxon>
        <taxon>Gammaproteobacteria</taxon>
        <taxon>Chromatiales</taxon>
        <taxon>Chromatiaceae</taxon>
        <taxon>Thiohalocapsa</taxon>
    </lineage>
</organism>
<feature type="domain" description="Metallo-beta-lactamase" evidence="1">
    <location>
        <begin position="56"/>
        <end position="126"/>
    </location>
</feature>
<protein>
    <recommendedName>
        <fullName evidence="1">Metallo-beta-lactamase domain-containing protein</fullName>
    </recommendedName>
</protein>
<proteinExistence type="predicted"/>
<dbReference type="Pfam" id="PF00753">
    <property type="entry name" value="Lactamase_B"/>
    <property type="match status" value="1"/>
</dbReference>
<name>A0ABS1CJ03_9GAMM</name>
<evidence type="ECO:0000313" key="2">
    <source>
        <dbReference type="EMBL" id="MBK1631894.1"/>
    </source>
</evidence>
<dbReference type="PANTHER" id="PTHR11203:SF37">
    <property type="entry name" value="INTEGRATOR COMPLEX SUBUNIT 11"/>
    <property type="match status" value="1"/>
</dbReference>
<dbReference type="InterPro" id="IPR036866">
    <property type="entry name" value="RibonucZ/Hydroxyglut_hydro"/>
</dbReference>
<reference evidence="2 3" key="1">
    <citation type="journal article" date="2020" name="Microorganisms">
        <title>Osmotic Adaptation and Compatible Solute Biosynthesis of Phototrophic Bacteria as Revealed from Genome Analyses.</title>
        <authorList>
            <person name="Imhoff J.F."/>
            <person name="Rahn T."/>
            <person name="Kunzel S."/>
            <person name="Keller A."/>
            <person name="Neulinger S.C."/>
        </authorList>
    </citation>
    <scope>NUCLEOTIDE SEQUENCE [LARGE SCALE GENOMIC DNA]</scope>
    <source>
        <strain evidence="2 3">DSM 6210</strain>
    </source>
</reference>
<gene>
    <name evidence="2" type="ORF">CKO31_14350</name>
</gene>
<evidence type="ECO:0000259" key="1">
    <source>
        <dbReference type="Pfam" id="PF00753"/>
    </source>
</evidence>
<comment type="caution">
    <text evidence="2">The sequence shown here is derived from an EMBL/GenBank/DDBJ whole genome shotgun (WGS) entry which is preliminary data.</text>
</comment>
<dbReference type="EMBL" id="NRRV01000034">
    <property type="protein sequence ID" value="MBK1631894.1"/>
    <property type="molecule type" value="Genomic_DNA"/>
</dbReference>
<keyword evidence="3" id="KW-1185">Reference proteome</keyword>
<evidence type="ECO:0000313" key="3">
    <source>
        <dbReference type="Proteomes" id="UP000748752"/>
    </source>
</evidence>
<sequence>MGFGVVLGLRCTLLGSLRVTLPLSDAVSESGIETRQIFHRGAVDGVTGSCQQLTLDDGRAVLVDCGLFLGAEAGPDGAWAEQLEMGFAVAPIAALVVTHVHIDHVGRLPYLPAAGFRGPILCSAASAALLALALESIGAGGCALLVRPTSVDVVREPFRKTTASAMIGIGHRAPRDARCAGTAKTAA</sequence>
<dbReference type="InterPro" id="IPR001279">
    <property type="entry name" value="Metallo-B-lactamas"/>
</dbReference>
<dbReference type="Gene3D" id="3.60.15.10">
    <property type="entry name" value="Ribonuclease Z/Hydroxyacylglutathione hydrolase-like"/>
    <property type="match status" value="1"/>
</dbReference>
<dbReference type="InterPro" id="IPR050698">
    <property type="entry name" value="MBL"/>
</dbReference>
<dbReference type="Proteomes" id="UP000748752">
    <property type="component" value="Unassembled WGS sequence"/>
</dbReference>
<accession>A0ABS1CJ03</accession>
<dbReference type="PANTHER" id="PTHR11203">
    <property type="entry name" value="CLEAVAGE AND POLYADENYLATION SPECIFICITY FACTOR FAMILY MEMBER"/>
    <property type="match status" value="1"/>
</dbReference>